<comment type="caution">
    <text evidence="1">The sequence shown here is derived from an EMBL/GenBank/DDBJ whole genome shotgun (WGS) entry which is preliminary data.</text>
</comment>
<name>A0A1Z5J383_9LACO</name>
<evidence type="ECO:0000313" key="2">
    <source>
        <dbReference type="Proteomes" id="UP000223370"/>
    </source>
</evidence>
<proteinExistence type="predicted"/>
<keyword evidence="2" id="KW-1185">Reference proteome</keyword>
<evidence type="ECO:0000313" key="1">
    <source>
        <dbReference type="EMBL" id="GAX08505.1"/>
    </source>
</evidence>
<dbReference type="Proteomes" id="UP000223370">
    <property type="component" value="Unassembled WGS sequence"/>
</dbReference>
<dbReference type="RefSeq" id="WP_098825307.1">
    <property type="nucleotide sequence ID" value="NZ_BCMJ01000006.1"/>
</dbReference>
<dbReference type="OrthoDB" id="2282079at2"/>
<reference evidence="1 2" key="1">
    <citation type="submission" date="2015-11" db="EMBL/GenBank/DDBJ databases">
        <title>Draft genome sequences of new species of the genus Lactobacillus isolated from orchardgrass silage.</title>
        <authorList>
            <person name="Tohno M."/>
            <person name="Tanizawa Y."/>
            <person name="Arita M."/>
        </authorList>
    </citation>
    <scope>NUCLEOTIDE SEQUENCE [LARGE SCALE GENOMIC DNA]</scope>
    <source>
        <strain evidence="1 2">IWT5</strain>
    </source>
</reference>
<dbReference type="AlphaFoldDB" id="A0A1Z5J383"/>
<gene>
    <name evidence="1" type="ORF">IWT5_01660</name>
</gene>
<organism evidence="1 2">
    <name type="scientific">Secundilactobacillus silagincola</name>
    <dbReference type="NCBI Taxonomy" id="1714681"/>
    <lineage>
        <taxon>Bacteria</taxon>
        <taxon>Bacillati</taxon>
        <taxon>Bacillota</taxon>
        <taxon>Bacilli</taxon>
        <taxon>Lactobacillales</taxon>
        <taxon>Lactobacillaceae</taxon>
        <taxon>Secundilactobacillus</taxon>
    </lineage>
</organism>
<accession>A0A1Z5J383</accession>
<dbReference type="EMBL" id="BCMJ01000006">
    <property type="protein sequence ID" value="GAX08505.1"/>
    <property type="molecule type" value="Genomic_DNA"/>
</dbReference>
<sequence length="243" mass="27721">MTNNVETLTIPIIKHQKGYKFAKIIDQNEPSEVSFAKRLSDVQNVDLDGTFRMPYDDSEIFVAHDKKRATSVSIDFDAGSGFSADFFPDQVNLSTGSYENLRNFTLRDGDVLKTKEGKSEYVFIYSGAKFEAFQRTKRELYHFILRKNGVYDFSRMRIVKNKLKFETLKYNAIKEKKLSTGLTKNEDALQVLKKLFAQVIALTKESVRGRFVTAGRAKLVKKGIKVELVDNETVEQKSKSQSA</sequence>
<protein>
    <submittedName>
        <fullName evidence="1">Uncharacterized protein</fullName>
    </submittedName>
</protein>